<feature type="domain" description="HTH cro/C1-type" evidence="5">
    <location>
        <begin position="3"/>
        <end position="54"/>
    </location>
</feature>
<evidence type="ECO:0000313" key="6">
    <source>
        <dbReference type="EMBL" id="AQQ09684.1"/>
    </source>
</evidence>
<evidence type="ECO:0000259" key="5">
    <source>
        <dbReference type="PROSITE" id="PS50943"/>
    </source>
</evidence>
<evidence type="ECO:0000256" key="2">
    <source>
        <dbReference type="ARBA" id="ARBA00023125"/>
    </source>
</evidence>
<dbReference type="Gene3D" id="1.10.260.40">
    <property type="entry name" value="lambda repressor-like DNA-binding domains"/>
    <property type="match status" value="1"/>
</dbReference>
<accession>A0A1Q2HQZ0</accession>
<evidence type="ECO:0000256" key="1">
    <source>
        <dbReference type="ARBA" id="ARBA00023015"/>
    </source>
</evidence>
<dbReference type="InterPro" id="IPR010982">
    <property type="entry name" value="Lambda_DNA-bd_dom_sf"/>
</dbReference>
<dbReference type="KEGG" id="pbu:L21SP3_01494"/>
<dbReference type="AlphaFoldDB" id="A0A1Q2HQZ0"/>
<dbReference type="Pfam" id="PF00356">
    <property type="entry name" value="LacI"/>
    <property type="match status" value="1"/>
</dbReference>
<dbReference type="SMART" id="SM00354">
    <property type="entry name" value="HTH_LACI"/>
    <property type="match status" value="1"/>
</dbReference>
<dbReference type="RefSeq" id="WP_077540259.1">
    <property type="nucleotide sequence ID" value="NZ_CP019633.1"/>
</dbReference>
<dbReference type="InterPro" id="IPR046335">
    <property type="entry name" value="LacI/GalR-like_sensor"/>
</dbReference>
<keyword evidence="2" id="KW-0238">DNA-binding</keyword>
<proteinExistence type="predicted"/>
<dbReference type="Proteomes" id="UP000188273">
    <property type="component" value="Chromosome"/>
</dbReference>
<keyword evidence="1" id="KW-0805">Transcription regulation</keyword>
<sequence>MEKNKQVTIRQLSKKLGVSISTISSVLNNRQEERRISPETVKRVQQAAREIGYLPNISARMLRSYSSSSYPITIAVLTSFQAPLPLISSVITTLQRVGNEAEYKDINFNVTVDMFEAGRVKELPGLLDGTRFNAALIANTIPTDDEFLAENVISSPVVFIGRDIPHYSSVKTVAHMTGRQAADILYSSGSRNPVILYSKILTQTTIARIEGFREDAEKLSGNKPVEIVADGFTEKNGYEAMKNFLDSGEKIDGLYTITDSLAVGSYHAVKKKGLKIPDDIAVIGTGDSSVSPYIDPPLSTFTRSQYNLHEEAVRLLFKQLNGKISMPTQVVVPVMPVLRESTRRGSIANFEIDI</sequence>
<protein>
    <submittedName>
        <fullName evidence="6">HTH-type transcriptional repressor CytR</fullName>
    </submittedName>
</protein>
<dbReference type="STRING" id="1940790.L21SP3_01494"/>
<evidence type="ECO:0000256" key="3">
    <source>
        <dbReference type="ARBA" id="ARBA00023163"/>
    </source>
</evidence>
<dbReference type="InterPro" id="IPR028082">
    <property type="entry name" value="Peripla_BP_I"/>
</dbReference>
<dbReference type="CDD" id="cd06267">
    <property type="entry name" value="PBP1_LacI_sugar_binding-like"/>
    <property type="match status" value="1"/>
</dbReference>
<dbReference type="Gene3D" id="3.40.50.2300">
    <property type="match status" value="2"/>
</dbReference>
<keyword evidence="7" id="KW-1185">Reference proteome</keyword>
<dbReference type="InterPro" id="IPR001387">
    <property type="entry name" value="Cro/C1-type_HTH"/>
</dbReference>
<dbReference type="Pfam" id="PF13377">
    <property type="entry name" value="Peripla_BP_3"/>
    <property type="match status" value="1"/>
</dbReference>
<dbReference type="OrthoDB" id="269117at2"/>
<feature type="domain" description="HTH lacI-type" evidence="4">
    <location>
        <begin position="7"/>
        <end position="64"/>
    </location>
</feature>
<name>A0A1Q2HQZ0_9BACT</name>
<dbReference type="SUPFAM" id="SSF53822">
    <property type="entry name" value="Periplasmic binding protein-like I"/>
    <property type="match status" value="1"/>
</dbReference>
<dbReference type="InterPro" id="IPR000843">
    <property type="entry name" value="HTH_LacI"/>
</dbReference>
<dbReference type="CDD" id="cd01392">
    <property type="entry name" value="HTH_LacI"/>
    <property type="match status" value="1"/>
</dbReference>
<dbReference type="PROSITE" id="PS50932">
    <property type="entry name" value="HTH_LACI_2"/>
    <property type="match status" value="1"/>
</dbReference>
<keyword evidence="3" id="KW-0804">Transcription</keyword>
<dbReference type="PROSITE" id="PS50943">
    <property type="entry name" value="HTH_CROC1"/>
    <property type="match status" value="1"/>
</dbReference>
<gene>
    <name evidence="6" type="primary">cytR</name>
    <name evidence="6" type="ORF">L21SP3_01494</name>
</gene>
<organism evidence="6 7">
    <name type="scientific">Sedimentisphaera cyanobacteriorum</name>
    <dbReference type="NCBI Taxonomy" id="1940790"/>
    <lineage>
        <taxon>Bacteria</taxon>
        <taxon>Pseudomonadati</taxon>
        <taxon>Planctomycetota</taxon>
        <taxon>Phycisphaerae</taxon>
        <taxon>Sedimentisphaerales</taxon>
        <taxon>Sedimentisphaeraceae</taxon>
        <taxon>Sedimentisphaera</taxon>
    </lineage>
</organism>
<dbReference type="GO" id="GO:0003700">
    <property type="term" value="F:DNA-binding transcription factor activity"/>
    <property type="evidence" value="ECO:0007669"/>
    <property type="project" value="TreeGrafter"/>
</dbReference>
<evidence type="ECO:0000259" key="4">
    <source>
        <dbReference type="PROSITE" id="PS50932"/>
    </source>
</evidence>
<dbReference type="GO" id="GO:0000976">
    <property type="term" value="F:transcription cis-regulatory region binding"/>
    <property type="evidence" value="ECO:0007669"/>
    <property type="project" value="TreeGrafter"/>
</dbReference>
<reference evidence="7" key="1">
    <citation type="submission" date="2017-02" db="EMBL/GenBank/DDBJ databases">
        <title>Comparative genomics and description of representatives of a novel lineage of planctomycetes thriving in anoxic sediments.</title>
        <authorList>
            <person name="Spring S."/>
            <person name="Bunk B."/>
            <person name="Sproer C."/>
            <person name="Klenk H.-P."/>
        </authorList>
    </citation>
    <scope>NUCLEOTIDE SEQUENCE [LARGE SCALE GENOMIC DNA]</scope>
    <source>
        <strain evidence="7">L21-RPul-D3</strain>
    </source>
</reference>
<evidence type="ECO:0000313" key="7">
    <source>
        <dbReference type="Proteomes" id="UP000188273"/>
    </source>
</evidence>
<dbReference type="SUPFAM" id="SSF47413">
    <property type="entry name" value="lambda repressor-like DNA-binding domains"/>
    <property type="match status" value="1"/>
</dbReference>
<dbReference type="PANTHER" id="PTHR30146:SF109">
    <property type="entry name" value="HTH-TYPE TRANSCRIPTIONAL REGULATOR GALS"/>
    <property type="match status" value="1"/>
</dbReference>
<dbReference type="PANTHER" id="PTHR30146">
    <property type="entry name" value="LACI-RELATED TRANSCRIPTIONAL REPRESSOR"/>
    <property type="match status" value="1"/>
</dbReference>
<dbReference type="EMBL" id="CP019633">
    <property type="protein sequence ID" value="AQQ09684.1"/>
    <property type="molecule type" value="Genomic_DNA"/>
</dbReference>